<accession>A0A0M3KHU8</accession>
<dbReference type="OrthoDB" id="10036956at2759"/>
<dbReference type="AlphaFoldDB" id="A0A0M3KHU8"/>
<evidence type="ECO:0000313" key="4">
    <source>
        <dbReference type="WBParaSite" id="ASIM_0002056301-mRNA-1"/>
    </source>
</evidence>
<evidence type="ECO:0000256" key="1">
    <source>
        <dbReference type="SAM" id="MobiDB-lite"/>
    </source>
</evidence>
<feature type="region of interest" description="Disordered" evidence="1">
    <location>
        <begin position="45"/>
        <end position="72"/>
    </location>
</feature>
<dbReference type="WBParaSite" id="ASIM_0002056301-mRNA-1">
    <property type="protein sequence ID" value="ASIM_0002056301-mRNA-1"/>
    <property type="gene ID" value="ASIM_0002056301"/>
</dbReference>
<organism evidence="4">
    <name type="scientific">Anisakis simplex</name>
    <name type="common">Herring worm</name>
    <dbReference type="NCBI Taxonomy" id="6269"/>
    <lineage>
        <taxon>Eukaryota</taxon>
        <taxon>Metazoa</taxon>
        <taxon>Ecdysozoa</taxon>
        <taxon>Nematoda</taxon>
        <taxon>Chromadorea</taxon>
        <taxon>Rhabditida</taxon>
        <taxon>Spirurina</taxon>
        <taxon>Ascaridomorpha</taxon>
        <taxon>Ascaridoidea</taxon>
        <taxon>Anisakidae</taxon>
        <taxon>Anisakis</taxon>
        <taxon>Anisakis simplex complex</taxon>
    </lineage>
</organism>
<evidence type="ECO:0000313" key="3">
    <source>
        <dbReference type="Proteomes" id="UP000267096"/>
    </source>
</evidence>
<reference evidence="4" key="1">
    <citation type="submission" date="2017-02" db="UniProtKB">
        <authorList>
            <consortium name="WormBaseParasite"/>
        </authorList>
    </citation>
    <scope>IDENTIFICATION</scope>
</reference>
<gene>
    <name evidence="2" type="ORF">ASIM_LOCUS19945</name>
</gene>
<protein>
    <submittedName>
        <fullName evidence="4">DUF4005 domain-containing protein</fullName>
    </submittedName>
</protein>
<proteinExistence type="predicted"/>
<reference evidence="2 3" key="2">
    <citation type="submission" date="2018-11" db="EMBL/GenBank/DDBJ databases">
        <authorList>
            <consortium name="Pathogen Informatics"/>
        </authorList>
    </citation>
    <scope>NUCLEOTIDE SEQUENCE [LARGE SCALE GENOMIC DNA]</scope>
</reference>
<dbReference type="Proteomes" id="UP000267096">
    <property type="component" value="Unassembled WGS sequence"/>
</dbReference>
<dbReference type="EMBL" id="UYRR01038316">
    <property type="protein sequence ID" value="VDK73240.1"/>
    <property type="molecule type" value="Genomic_DNA"/>
</dbReference>
<feature type="compositionally biased region" description="Polar residues" evidence="1">
    <location>
        <begin position="47"/>
        <end position="72"/>
    </location>
</feature>
<evidence type="ECO:0000313" key="2">
    <source>
        <dbReference type="EMBL" id="VDK73240.1"/>
    </source>
</evidence>
<name>A0A0M3KHU8_ANISI</name>
<sequence>MTAPSGNICEREGRPSALGHFLSKFGARKSRSKSPTMTLSLKCKASTLPTNGTPSNGTTQFRMSNNDVGICH</sequence>
<keyword evidence="3" id="KW-1185">Reference proteome</keyword>